<reference evidence="1" key="1">
    <citation type="submission" date="2020-08" db="EMBL/GenBank/DDBJ databases">
        <title>Genome public.</title>
        <authorList>
            <person name="Liu C."/>
            <person name="Sun Q."/>
        </authorList>
    </citation>
    <scope>NUCLEOTIDE SEQUENCE</scope>
    <source>
        <strain evidence="1">BX8</strain>
    </source>
</reference>
<protein>
    <submittedName>
        <fullName evidence="1">AbrB/MazE/SpoVT family DNA-binding domain-containing protein</fullName>
    </submittedName>
</protein>
<evidence type="ECO:0000313" key="2">
    <source>
        <dbReference type="Proteomes" id="UP000659630"/>
    </source>
</evidence>
<sequence length="83" mass="8744">MEISVLRTMDSAGRIVVPKKLRVQNGLEAGAPVLIYQLGPGQLGLCRAGRECVLCGSPEILDEELPVCTGCAKKVAARLGARP</sequence>
<dbReference type="SUPFAM" id="SSF89447">
    <property type="entry name" value="AbrB/MazE/MraZ-like"/>
    <property type="match status" value="1"/>
</dbReference>
<name>A0A923IFH3_9FIRM</name>
<dbReference type="GO" id="GO:0003677">
    <property type="term" value="F:DNA binding"/>
    <property type="evidence" value="ECO:0007669"/>
    <property type="project" value="UniProtKB-KW"/>
</dbReference>
<gene>
    <name evidence="1" type="ORF">H8S23_10435</name>
</gene>
<dbReference type="Proteomes" id="UP000659630">
    <property type="component" value="Unassembled WGS sequence"/>
</dbReference>
<dbReference type="EMBL" id="JACONZ010000003">
    <property type="protein sequence ID" value="MBC5581927.1"/>
    <property type="molecule type" value="Genomic_DNA"/>
</dbReference>
<keyword evidence="1" id="KW-0238">DNA-binding</keyword>
<dbReference type="RefSeq" id="WP_186888279.1">
    <property type="nucleotide sequence ID" value="NZ_JACONZ010000003.1"/>
</dbReference>
<evidence type="ECO:0000313" key="1">
    <source>
        <dbReference type="EMBL" id="MBC5581927.1"/>
    </source>
</evidence>
<keyword evidence="2" id="KW-1185">Reference proteome</keyword>
<dbReference type="InterPro" id="IPR037914">
    <property type="entry name" value="SpoVT-AbrB_sf"/>
</dbReference>
<proteinExistence type="predicted"/>
<accession>A0A923IFH3</accession>
<comment type="caution">
    <text evidence="1">The sequence shown here is derived from an EMBL/GenBank/DDBJ whole genome shotgun (WGS) entry which is preliminary data.</text>
</comment>
<dbReference type="AlphaFoldDB" id="A0A923IFH3"/>
<dbReference type="Gene3D" id="2.10.260.10">
    <property type="match status" value="1"/>
</dbReference>
<organism evidence="1 2">
    <name type="scientific">Anaerofilum hominis</name>
    <dbReference type="NCBI Taxonomy" id="2763016"/>
    <lineage>
        <taxon>Bacteria</taxon>
        <taxon>Bacillati</taxon>
        <taxon>Bacillota</taxon>
        <taxon>Clostridia</taxon>
        <taxon>Eubacteriales</taxon>
        <taxon>Oscillospiraceae</taxon>
        <taxon>Anaerofilum</taxon>
    </lineage>
</organism>